<dbReference type="GO" id="GO:0016791">
    <property type="term" value="F:phosphatase activity"/>
    <property type="evidence" value="ECO:0007669"/>
    <property type="project" value="TreeGrafter"/>
</dbReference>
<organism evidence="2 3">
    <name type="scientific">Tropicimonas isoalkanivorans</name>
    <dbReference type="NCBI Taxonomy" id="441112"/>
    <lineage>
        <taxon>Bacteria</taxon>
        <taxon>Pseudomonadati</taxon>
        <taxon>Pseudomonadota</taxon>
        <taxon>Alphaproteobacteria</taxon>
        <taxon>Rhodobacterales</taxon>
        <taxon>Roseobacteraceae</taxon>
        <taxon>Tropicimonas</taxon>
    </lineage>
</organism>
<dbReference type="AlphaFoldDB" id="A0A1I1KYQ7"/>
<dbReference type="EMBL" id="FOLG01000007">
    <property type="protein sequence ID" value="SFC65904.1"/>
    <property type="molecule type" value="Genomic_DNA"/>
</dbReference>
<keyword evidence="3" id="KW-1185">Reference proteome</keyword>
<evidence type="ECO:0000313" key="3">
    <source>
        <dbReference type="Proteomes" id="UP000198728"/>
    </source>
</evidence>
<dbReference type="InterPro" id="IPR050126">
    <property type="entry name" value="Ap4A_hydrolase"/>
</dbReference>
<evidence type="ECO:0000259" key="1">
    <source>
        <dbReference type="Pfam" id="PF00149"/>
    </source>
</evidence>
<name>A0A1I1KYQ7_9RHOB</name>
<dbReference type="SUPFAM" id="SSF56300">
    <property type="entry name" value="Metallo-dependent phosphatases"/>
    <property type="match status" value="1"/>
</dbReference>
<dbReference type="PANTHER" id="PTHR42850:SF4">
    <property type="entry name" value="ZINC-DEPENDENT ENDOPOLYPHOSPHATASE"/>
    <property type="match status" value="1"/>
</dbReference>
<dbReference type="GO" id="GO:0008803">
    <property type="term" value="F:bis(5'-nucleosyl)-tetraphosphatase (symmetrical) activity"/>
    <property type="evidence" value="ECO:0007669"/>
    <property type="project" value="TreeGrafter"/>
</dbReference>
<dbReference type="Proteomes" id="UP000198728">
    <property type="component" value="Unassembled WGS sequence"/>
</dbReference>
<evidence type="ECO:0000313" key="2">
    <source>
        <dbReference type="EMBL" id="SFC65904.1"/>
    </source>
</evidence>
<dbReference type="GO" id="GO:0005737">
    <property type="term" value="C:cytoplasm"/>
    <property type="evidence" value="ECO:0007669"/>
    <property type="project" value="TreeGrafter"/>
</dbReference>
<dbReference type="InterPro" id="IPR004843">
    <property type="entry name" value="Calcineurin-like_PHP"/>
</dbReference>
<gene>
    <name evidence="2" type="ORF">SAMN04488094_107140</name>
</gene>
<dbReference type="GO" id="GO:0110154">
    <property type="term" value="P:RNA decapping"/>
    <property type="evidence" value="ECO:0007669"/>
    <property type="project" value="TreeGrafter"/>
</dbReference>
<protein>
    <submittedName>
        <fullName evidence="2">Serine/threonine protein phosphatase 1</fullName>
    </submittedName>
</protein>
<sequence length="260" mass="28924">MSLFSRIFRPAHMIGLDLSRPADAMPRPERLTYAIGDIHGCFSKLERMLDEIGRDRAGRDADLVFLGDYIDRGGKSCPVLRHVHRMQQDDPDHVICLVGNHDRMMLQFLEAPVGVGQRWLQFGGEKTLTSFGVPDFGELSHGARSKAWAKALREAVGPELLDWLAARPLWWKSGSVVAVHALTDPARAMEVQKEQVLLWARPRPVAIPRRDGTWVVHGHTMVENPQVGGRHISIDTGAWRGGPLTAAVLGDGPIRFLSVR</sequence>
<reference evidence="2 3" key="1">
    <citation type="submission" date="2016-10" db="EMBL/GenBank/DDBJ databases">
        <authorList>
            <person name="de Groot N.N."/>
        </authorList>
    </citation>
    <scope>NUCLEOTIDE SEQUENCE [LARGE SCALE GENOMIC DNA]</scope>
    <source>
        <strain evidence="2 3">DSM 19548</strain>
    </source>
</reference>
<dbReference type="CDD" id="cd00144">
    <property type="entry name" value="MPP_PPP_family"/>
    <property type="match status" value="1"/>
</dbReference>
<proteinExistence type="predicted"/>
<dbReference type="PANTHER" id="PTHR42850">
    <property type="entry name" value="METALLOPHOSPHOESTERASE"/>
    <property type="match status" value="1"/>
</dbReference>
<feature type="domain" description="Calcineurin-like phosphoesterase" evidence="1">
    <location>
        <begin position="34"/>
        <end position="222"/>
    </location>
</feature>
<dbReference type="Pfam" id="PF00149">
    <property type="entry name" value="Metallophos"/>
    <property type="match status" value="1"/>
</dbReference>
<accession>A0A1I1KYQ7</accession>
<dbReference type="STRING" id="441112.SAMN04488094_107140"/>
<dbReference type="Gene3D" id="3.60.21.10">
    <property type="match status" value="1"/>
</dbReference>
<dbReference type="InterPro" id="IPR029052">
    <property type="entry name" value="Metallo-depent_PP-like"/>
</dbReference>